<evidence type="ECO:0000256" key="2">
    <source>
        <dbReference type="SAM" id="MobiDB-lite"/>
    </source>
</evidence>
<comment type="caution">
    <text evidence="3">The sequence shown here is derived from an EMBL/GenBank/DDBJ whole genome shotgun (WGS) entry which is preliminary data.</text>
</comment>
<dbReference type="Proteomes" id="UP001341840">
    <property type="component" value="Unassembled WGS sequence"/>
</dbReference>
<organism evidence="3 4">
    <name type="scientific">Stylosanthes scabra</name>
    <dbReference type="NCBI Taxonomy" id="79078"/>
    <lineage>
        <taxon>Eukaryota</taxon>
        <taxon>Viridiplantae</taxon>
        <taxon>Streptophyta</taxon>
        <taxon>Embryophyta</taxon>
        <taxon>Tracheophyta</taxon>
        <taxon>Spermatophyta</taxon>
        <taxon>Magnoliopsida</taxon>
        <taxon>eudicotyledons</taxon>
        <taxon>Gunneridae</taxon>
        <taxon>Pentapetalae</taxon>
        <taxon>rosids</taxon>
        <taxon>fabids</taxon>
        <taxon>Fabales</taxon>
        <taxon>Fabaceae</taxon>
        <taxon>Papilionoideae</taxon>
        <taxon>50 kb inversion clade</taxon>
        <taxon>dalbergioids sensu lato</taxon>
        <taxon>Dalbergieae</taxon>
        <taxon>Pterocarpus clade</taxon>
        <taxon>Stylosanthes</taxon>
    </lineage>
</organism>
<feature type="coiled-coil region" evidence="1">
    <location>
        <begin position="197"/>
        <end position="224"/>
    </location>
</feature>
<keyword evidence="4" id="KW-1185">Reference proteome</keyword>
<evidence type="ECO:0000256" key="1">
    <source>
        <dbReference type="SAM" id="Coils"/>
    </source>
</evidence>
<feature type="region of interest" description="Disordered" evidence="2">
    <location>
        <begin position="370"/>
        <end position="393"/>
    </location>
</feature>
<reference evidence="3 4" key="1">
    <citation type="journal article" date="2023" name="Plants (Basel)">
        <title>Bridging the Gap: Combining Genomics and Transcriptomics Approaches to Understand Stylosanthes scabra, an Orphan Legume from the Brazilian Caatinga.</title>
        <authorList>
            <person name="Ferreira-Neto J.R.C."/>
            <person name="da Silva M.D."/>
            <person name="Binneck E."/>
            <person name="de Melo N.F."/>
            <person name="da Silva R.H."/>
            <person name="de Melo A.L.T.M."/>
            <person name="Pandolfi V."/>
            <person name="Bustamante F.O."/>
            <person name="Brasileiro-Vidal A.C."/>
            <person name="Benko-Iseppon A.M."/>
        </authorList>
    </citation>
    <scope>NUCLEOTIDE SEQUENCE [LARGE SCALE GENOMIC DNA]</scope>
    <source>
        <tissue evidence="3">Leaves</tissue>
    </source>
</reference>
<evidence type="ECO:0000313" key="4">
    <source>
        <dbReference type="Proteomes" id="UP001341840"/>
    </source>
</evidence>
<dbReference type="EMBL" id="JASCZI010063181">
    <property type="protein sequence ID" value="MED6141122.1"/>
    <property type="molecule type" value="Genomic_DNA"/>
</dbReference>
<proteinExistence type="predicted"/>
<name>A0ABU6SXK4_9FABA</name>
<sequence length="393" mass="45999">MASSSSVSVFDNYRFKTAFNEELYNTIVKNKKVIAEVCFDLLDDEYPEIREQIALRGWRKLAAPKPEISIDLIHEFYANAIITEEEMEEHGRHTYKSFVRGVPINFSPENIRNVMRFKAQLEGATTDFETRKEHDQSEIPVIRAILIHRIMNGEDVHAEEIIADKMQCLENINKSQVEYVAELRLIKGKQQEMYDNNDRFYNQVREEQREMAKEIQQVKNYQVNQTMVESARNKALMDELAAVRSRQEEFFSNQTNQYNMIRQEQKLLGKEILDVKKHQMNTVTRGSSSSPQKYEPDQALMKIREQHANFSKVQRQLKEWTRNASARECYTVWAHQQANPNLVEMPVHKVTKQIYDNANNNRPMFYGFLKSDLPQSEAAPPPPKSKEPYNAPN</sequence>
<protein>
    <submittedName>
        <fullName evidence="3">Uncharacterized protein</fullName>
    </submittedName>
</protein>
<accession>A0ABU6SXK4</accession>
<keyword evidence="1" id="KW-0175">Coiled coil</keyword>
<gene>
    <name evidence="3" type="ORF">PIB30_100185</name>
</gene>
<evidence type="ECO:0000313" key="3">
    <source>
        <dbReference type="EMBL" id="MED6141122.1"/>
    </source>
</evidence>